<accession>A0A177WYX8</accession>
<reference evidence="3 4" key="1">
    <citation type="submission" date="2006-10" db="EMBL/GenBank/DDBJ databases">
        <title>The Genome Sequence of Batrachochytrium dendrobatidis JEL423.</title>
        <authorList>
            <consortium name="The Broad Institute Genome Sequencing Platform"/>
            <person name="Birren B."/>
            <person name="Lander E."/>
            <person name="Galagan J."/>
            <person name="Cuomo C."/>
            <person name="Devon K."/>
            <person name="Jaffe D."/>
            <person name="Butler J."/>
            <person name="Alvarez P."/>
            <person name="Gnerre S."/>
            <person name="Grabherr M."/>
            <person name="Kleber M."/>
            <person name="Mauceli E."/>
            <person name="Brockman W."/>
            <person name="Young S."/>
            <person name="LaButti K."/>
            <person name="Sykes S."/>
            <person name="DeCaprio D."/>
            <person name="Crawford M."/>
            <person name="Koehrsen M."/>
            <person name="Engels R."/>
            <person name="Montgomery P."/>
            <person name="Pearson M."/>
            <person name="Howarth C."/>
            <person name="Larson L."/>
            <person name="White J."/>
            <person name="O'Leary S."/>
            <person name="Kodira C."/>
            <person name="Zeng Q."/>
            <person name="Yandava C."/>
            <person name="Alvarado L."/>
            <person name="Longcore J."/>
            <person name="James T."/>
        </authorList>
    </citation>
    <scope>NUCLEOTIDE SEQUENCE [LARGE SCALE GENOMIC DNA]</scope>
    <source>
        <strain evidence="3 4">JEL423</strain>
    </source>
</reference>
<protein>
    <recommendedName>
        <fullName evidence="5">IGFBP N-terminal domain-containing protein</fullName>
    </recommendedName>
</protein>
<keyword evidence="2" id="KW-0472">Membrane</keyword>
<feature type="region of interest" description="Disordered" evidence="1">
    <location>
        <begin position="104"/>
        <end position="184"/>
    </location>
</feature>
<proteinExistence type="predicted"/>
<feature type="compositionally biased region" description="Low complexity" evidence="1">
    <location>
        <begin position="1"/>
        <end position="19"/>
    </location>
</feature>
<feature type="compositionally biased region" description="Low complexity" evidence="1">
    <location>
        <begin position="145"/>
        <end position="183"/>
    </location>
</feature>
<evidence type="ECO:0008006" key="5">
    <source>
        <dbReference type="Google" id="ProtNLM"/>
    </source>
</evidence>
<dbReference type="EMBL" id="DS022313">
    <property type="protein sequence ID" value="OAJ44845.1"/>
    <property type="molecule type" value="Genomic_DNA"/>
</dbReference>
<dbReference type="VEuPathDB" id="FungiDB:BDEG_28033"/>
<sequence length="217" mass="20906">MTASAADSTQSSAPSQSPPVAITGMGVAGACKDDSSCEEGLKCNRLSTQDPSSDGVCTVSDGKVVELGAKCGGFMRSAPQCANGLTCKLGPVSDGGGVCEAGTSTTPGNGTVPNAPSGNSTASAPSSLVSTPVGIHPSSALVNQSSTADSAAPAGSTASATHAASESSYPGPSSVPSSHSSNSNQTDAYLSAGVLVGSNAAVHAFGALCVSLVFMFL</sequence>
<name>A0A177WYX8_BATDL</name>
<feature type="compositionally biased region" description="Polar residues" evidence="1">
    <location>
        <begin position="104"/>
        <end position="130"/>
    </location>
</feature>
<gene>
    <name evidence="3" type="ORF">BDEG_28033</name>
</gene>
<evidence type="ECO:0000313" key="4">
    <source>
        <dbReference type="Proteomes" id="UP000077115"/>
    </source>
</evidence>
<dbReference type="AlphaFoldDB" id="A0A177WYX8"/>
<feature type="region of interest" description="Disordered" evidence="1">
    <location>
        <begin position="1"/>
        <end position="25"/>
    </location>
</feature>
<keyword evidence="2" id="KW-1133">Transmembrane helix</keyword>
<evidence type="ECO:0000256" key="1">
    <source>
        <dbReference type="SAM" id="MobiDB-lite"/>
    </source>
</evidence>
<organism evidence="3 4">
    <name type="scientific">Batrachochytrium dendrobatidis (strain JEL423)</name>
    <dbReference type="NCBI Taxonomy" id="403673"/>
    <lineage>
        <taxon>Eukaryota</taxon>
        <taxon>Fungi</taxon>
        <taxon>Fungi incertae sedis</taxon>
        <taxon>Chytridiomycota</taxon>
        <taxon>Chytridiomycota incertae sedis</taxon>
        <taxon>Chytridiomycetes</taxon>
        <taxon>Rhizophydiales</taxon>
        <taxon>Rhizophydiales incertae sedis</taxon>
        <taxon>Batrachochytrium</taxon>
    </lineage>
</organism>
<evidence type="ECO:0000256" key="2">
    <source>
        <dbReference type="SAM" id="Phobius"/>
    </source>
</evidence>
<evidence type="ECO:0000313" key="3">
    <source>
        <dbReference type="EMBL" id="OAJ44845.1"/>
    </source>
</evidence>
<feature type="transmembrane region" description="Helical" evidence="2">
    <location>
        <begin position="188"/>
        <end position="216"/>
    </location>
</feature>
<keyword evidence="2" id="KW-0812">Transmembrane</keyword>
<dbReference type="Proteomes" id="UP000077115">
    <property type="component" value="Unassembled WGS sequence"/>
</dbReference>
<reference evidence="3 4" key="2">
    <citation type="submission" date="2016-05" db="EMBL/GenBank/DDBJ databases">
        <title>Lineage-specific infection strategies underlie the spectrum of fungal disease in amphibians.</title>
        <authorList>
            <person name="Cuomo C.A."/>
            <person name="Farrer R.A."/>
            <person name="James T."/>
            <person name="Longcore J."/>
            <person name="Birren B."/>
        </authorList>
    </citation>
    <scope>NUCLEOTIDE SEQUENCE [LARGE SCALE GENOMIC DNA]</scope>
    <source>
        <strain evidence="3 4">JEL423</strain>
    </source>
</reference>